<dbReference type="RefSeq" id="WP_174582547.1">
    <property type="nucleotide sequence ID" value="NZ_CAJNOB010000067.1"/>
</dbReference>
<comment type="pathway">
    <text evidence="2">One-carbon metabolism; tetrahydrofolate interconversion.</text>
</comment>
<dbReference type="Gene3D" id="3.20.20.330">
    <property type="entry name" value="Homocysteine-binding-like domain"/>
    <property type="match status" value="1"/>
</dbReference>
<keyword evidence="5" id="KW-0808">Transferase</keyword>
<organism evidence="10 11">
    <name type="scientific">Candidatus Methylacidithermus pantelleriae</name>
    <dbReference type="NCBI Taxonomy" id="2744239"/>
    <lineage>
        <taxon>Bacteria</taxon>
        <taxon>Pseudomonadati</taxon>
        <taxon>Verrucomicrobiota</taxon>
        <taxon>Methylacidiphilae</taxon>
        <taxon>Methylacidiphilales</taxon>
        <taxon>Methylacidiphilaceae</taxon>
        <taxon>Candidatus Methylacidithermus</taxon>
    </lineage>
</organism>
<dbReference type="PANTHER" id="PTHR11103">
    <property type="entry name" value="SLR1189 PROTEIN"/>
    <property type="match status" value="1"/>
</dbReference>
<evidence type="ECO:0000256" key="1">
    <source>
        <dbReference type="ARBA" id="ARBA00001974"/>
    </source>
</evidence>
<dbReference type="GO" id="GO:0008168">
    <property type="term" value="F:methyltransferase activity"/>
    <property type="evidence" value="ECO:0007669"/>
    <property type="project" value="UniProtKB-KW"/>
</dbReference>
<dbReference type="GO" id="GO:0006555">
    <property type="term" value="P:methionine metabolic process"/>
    <property type="evidence" value="ECO:0007669"/>
    <property type="project" value="InterPro"/>
</dbReference>
<dbReference type="GO" id="GO:0035999">
    <property type="term" value="P:tetrahydrofolate interconversion"/>
    <property type="evidence" value="ECO:0007669"/>
    <property type="project" value="UniProtKB-UniPathway"/>
</dbReference>
<dbReference type="SUPFAM" id="SSF82282">
    <property type="entry name" value="Homocysteine S-methyltransferase"/>
    <property type="match status" value="1"/>
</dbReference>
<dbReference type="UniPathway" id="UPA00193"/>
<comment type="cofactor">
    <cofactor evidence="1">
        <name>FAD</name>
        <dbReference type="ChEBI" id="CHEBI:57692"/>
    </cofactor>
</comment>
<keyword evidence="4" id="KW-0285">Flavoprotein</keyword>
<dbReference type="InterPro" id="IPR003171">
    <property type="entry name" value="Mehydrof_redctse-like"/>
</dbReference>
<keyword evidence="6" id="KW-0274">FAD</keyword>
<accession>A0A8J2BVR8</accession>
<dbReference type="InterPro" id="IPR036589">
    <property type="entry name" value="HCY_dom_sf"/>
</dbReference>
<dbReference type="Pfam" id="PF02574">
    <property type="entry name" value="S-methyl_trans"/>
    <property type="match status" value="1"/>
</dbReference>
<feature type="domain" description="Hcy-binding" evidence="9">
    <location>
        <begin position="1"/>
        <end position="286"/>
    </location>
</feature>
<evidence type="ECO:0000256" key="3">
    <source>
        <dbReference type="ARBA" id="ARBA00022603"/>
    </source>
</evidence>
<dbReference type="Gene3D" id="3.20.20.220">
    <property type="match status" value="1"/>
</dbReference>
<reference evidence="10" key="1">
    <citation type="submission" date="2021-02" db="EMBL/GenBank/DDBJ databases">
        <authorList>
            <person name="Cremers G."/>
            <person name="Picone N."/>
        </authorList>
    </citation>
    <scope>NUCLEOTIDE SEQUENCE</scope>
    <source>
        <strain evidence="10">PQ17</strain>
    </source>
</reference>
<dbReference type="InterPro" id="IPR029041">
    <property type="entry name" value="FAD-linked_oxidoreductase-like"/>
</dbReference>
<dbReference type="Pfam" id="PF02219">
    <property type="entry name" value="MTHFR"/>
    <property type="match status" value="1"/>
</dbReference>
<keyword evidence="7 10" id="KW-0560">Oxidoreductase</keyword>
<dbReference type="Proteomes" id="UP000663859">
    <property type="component" value="Unassembled WGS sequence"/>
</dbReference>
<evidence type="ECO:0000256" key="7">
    <source>
        <dbReference type="ARBA" id="ARBA00023002"/>
    </source>
</evidence>
<evidence type="ECO:0000259" key="9">
    <source>
        <dbReference type="PROSITE" id="PS50970"/>
    </source>
</evidence>
<dbReference type="GO" id="GO:0004489">
    <property type="term" value="F:methylenetetrahydrofolate reductase [NAD(P)H] activity"/>
    <property type="evidence" value="ECO:0007669"/>
    <property type="project" value="UniProtKB-EC"/>
</dbReference>
<name>A0A8J2BVR8_9BACT</name>
<dbReference type="SUPFAM" id="SSF51730">
    <property type="entry name" value="FAD-linked oxidoreductase"/>
    <property type="match status" value="1"/>
</dbReference>
<evidence type="ECO:0000256" key="6">
    <source>
        <dbReference type="ARBA" id="ARBA00022827"/>
    </source>
</evidence>
<dbReference type="GO" id="GO:0032259">
    <property type="term" value="P:methylation"/>
    <property type="evidence" value="ECO:0007669"/>
    <property type="project" value="UniProtKB-KW"/>
</dbReference>
<sequence>MANILQELEQRIVIGNGAIGTYLYALGIPRGFCLEALNLTRPDLVTKVYQDYVAAGARVLETNSSGANPIGLSRYGLSDQAVQLCHKAVELVRKVVEGKPCFIAGTTGPIVLRSTEPPISVEERREAYRVQIAALWEAGCDLLLLKTFTDLADLLLAIRTAKELGVHPIWASVAPTEEGRLSSGEDVGEALASLRQAGASIVGVNGACGVQATLHLLEQLELEASDLVSAFPNAGKPEFYEGQLFYGASPQYFASYLPRFVAEGARLIGGDYGTDPSHIAAMVAVAGSLRPVGAKPRRRRVFLREPTEEGPSRGFSWREESLLERLKRKTVSIVELDSPKTLAMERFLEGVSALEEAGADAISLADNSLAILRVSNVAAAVCVRQRSSLIPVLHIACRDRNLLGLQSELMGLGVLGFRHVLALTGDPAKAGDHPGATSVYDLNSVGLIRLLAGLNRGVNAVGKDLKGKTDFVIGCAFNPNARQIESQRRKLESKLQAGAQFVMTQPVFDTRLVKETARMLGPLGVPVFIGVLPLLSYRNAEFLHNEVPGIVIPEAVRERLLFLEGPRAMEAGLALAVEIAREILSHFRGIYIITPLLRYELSVRLLGQLGLSPGEMRVAKEKGKGAV</sequence>
<dbReference type="PANTHER" id="PTHR11103:SF18">
    <property type="entry name" value="SLR1189 PROTEIN"/>
    <property type="match status" value="1"/>
</dbReference>
<comment type="caution">
    <text evidence="8">Lacks conserved residue(s) required for the propagation of feature annotation.</text>
</comment>
<proteinExistence type="predicted"/>
<gene>
    <name evidence="10" type="ORF">MPNT_70082</name>
</gene>
<evidence type="ECO:0000313" key="11">
    <source>
        <dbReference type="Proteomes" id="UP000663859"/>
    </source>
</evidence>
<dbReference type="InterPro" id="IPR003726">
    <property type="entry name" value="HCY_dom"/>
</dbReference>
<evidence type="ECO:0000256" key="4">
    <source>
        <dbReference type="ARBA" id="ARBA00022630"/>
    </source>
</evidence>
<dbReference type="CDD" id="cd00537">
    <property type="entry name" value="MTHFR"/>
    <property type="match status" value="1"/>
</dbReference>
<evidence type="ECO:0000313" key="10">
    <source>
        <dbReference type="EMBL" id="CAF0704591.1"/>
    </source>
</evidence>
<dbReference type="PROSITE" id="PS50970">
    <property type="entry name" value="HCY"/>
    <property type="match status" value="1"/>
</dbReference>
<dbReference type="EC" id="1.5.1.20" evidence="10"/>
<comment type="caution">
    <text evidence="10">The sequence shown here is derived from an EMBL/GenBank/DDBJ whole genome shotgun (WGS) entry which is preliminary data.</text>
</comment>
<evidence type="ECO:0000256" key="2">
    <source>
        <dbReference type="ARBA" id="ARBA00004777"/>
    </source>
</evidence>
<evidence type="ECO:0000256" key="5">
    <source>
        <dbReference type="ARBA" id="ARBA00022679"/>
    </source>
</evidence>
<keyword evidence="3" id="KW-0489">Methyltransferase</keyword>
<protein>
    <submittedName>
        <fullName evidence="10">5,10-methylenetetrahydrofolate reductase / Homolog of homocysteine-binding domain</fullName>
        <ecNumber evidence="10">1.5.1.20</ecNumber>
    </submittedName>
</protein>
<keyword evidence="11" id="KW-1185">Reference proteome</keyword>
<dbReference type="AlphaFoldDB" id="A0A8J2BVR8"/>
<evidence type="ECO:0000256" key="8">
    <source>
        <dbReference type="PROSITE-ProRule" id="PRU00333"/>
    </source>
</evidence>
<dbReference type="EMBL" id="CAJNOB010000067">
    <property type="protein sequence ID" value="CAF0704591.1"/>
    <property type="molecule type" value="Genomic_DNA"/>
</dbReference>
<dbReference type="NCBIfam" id="NF006396">
    <property type="entry name" value="PRK08645.1"/>
    <property type="match status" value="1"/>
</dbReference>